<gene>
    <name evidence="1" type="ORF">SAMN03080615_01593</name>
</gene>
<keyword evidence="1" id="KW-0436">Ligase</keyword>
<name>A0A1H9GBU6_9GAMM</name>
<accession>A0A1H9GBU6</accession>
<keyword evidence="2" id="KW-1185">Reference proteome</keyword>
<organism evidence="1 2">
    <name type="scientific">Amphritea atlantica</name>
    <dbReference type="NCBI Taxonomy" id="355243"/>
    <lineage>
        <taxon>Bacteria</taxon>
        <taxon>Pseudomonadati</taxon>
        <taxon>Pseudomonadota</taxon>
        <taxon>Gammaproteobacteria</taxon>
        <taxon>Oceanospirillales</taxon>
        <taxon>Oceanospirillaceae</taxon>
        <taxon>Amphritea</taxon>
    </lineage>
</organism>
<evidence type="ECO:0000313" key="2">
    <source>
        <dbReference type="Proteomes" id="UP000198749"/>
    </source>
</evidence>
<dbReference type="Proteomes" id="UP000198749">
    <property type="component" value="Unassembled WGS sequence"/>
</dbReference>
<protein>
    <submittedName>
        <fullName evidence="1">Putative amidoligase enzyme</fullName>
    </submittedName>
</protein>
<dbReference type="InterPro" id="IPR022025">
    <property type="entry name" value="Amidoligase_2"/>
</dbReference>
<dbReference type="OrthoDB" id="5597599at2"/>
<dbReference type="AlphaFoldDB" id="A0A1H9GBU6"/>
<dbReference type="RefSeq" id="WP_091357116.1">
    <property type="nucleotide sequence ID" value="NZ_AP025284.1"/>
</dbReference>
<dbReference type="EMBL" id="FOGB01000004">
    <property type="protein sequence ID" value="SEQ47549.1"/>
    <property type="molecule type" value="Genomic_DNA"/>
</dbReference>
<proteinExistence type="predicted"/>
<evidence type="ECO:0000313" key="1">
    <source>
        <dbReference type="EMBL" id="SEQ47549.1"/>
    </source>
</evidence>
<dbReference type="Pfam" id="PF12224">
    <property type="entry name" value="Amidoligase_2"/>
    <property type="match status" value="1"/>
</dbReference>
<dbReference type="GO" id="GO:0016874">
    <property type="term" value="F:ligase activity"/>
    <property type="evidence" value="ECO:0007669"/>
    <property type="project" value="UniProtKB-KW"/>
</dbReference>
<reference evidence="2" key="1">
    <citation type="submission" date="2016-10" db="EMBL/GenBank/DDBJ databases">
        <authorList>
            <person name="Varghese N."/>
            <person name="Submissions S."/>
        </authorList>
    </citation>
    <scope>NUCLEOTIDE SEQUENCE [LARGE SCALE GENOMIC DNA]</scope>
    <source>
        <strain evidence="2">DSM 18887</strain>
    </source>
</reference>
<sequence>MNQTQSFKSPSCTVNKEGAERKVGFELEFSGLTLQQTSEIVRETLNGTLKHQTAAETVIHCAGLGAFNIELDWNYLKEKAASDKDQPWLELLSDAAGLLVPVEVVCPPITLSRLNQLDELVMQLRQAGAIGTEESMIAAYGVHINSEIPSLDAATLFNYLRAFSLLQWWLVEAHEVNTTRKISPYIDLYPEKYIKQLLSRDHPDMEIIFSDYLQHNASRNRALDLLPLLAEIDEDRVRRCIDDPKIKPRPTFHYRMPNCNIEHENWSLALSWNIWWVVEQLACQPDHLNELSAAFLAAEQSLLGVSRKLWTEYIDQWLKNHALA</sequence>